<feature type="chain" id="PRO_5034742690" description="Beta-glucosidase cel3A" evidence="23">
    <location>
        <begin position="23"/>
        <end position="784"/>
    </location>
</feature>
<dbReference type="PRINTS" id="PR00133">
    <property type="entry name" value="GLHYDRLASE3"/>
</dbReference>
<name>A0A8H4FNK6_COLGL</name>
<evidence type="ECO:0000256" key="21">
    <source>
        <dbReference type="ARBA" id="ARBA00083611"/>
    </source>
</evidence>
<dbReference type="InterPro" id="IPR013783">
    <property type="entry name" value="Ig-like_fold"/>
</dbReference>
<keyword evidence="9" id="KW-0325">Glycoprotein</keyword>
<feature type="domain" description="Fibronectin type III-like" evidence="24">
    <location>
        <begin position="695"/>
        <end position="767"/>
    </location>
</feature>
<dbReference type="Proteomes" id="UP000613401">
    <property type="component" value="Unassembled WGS sequence"/>
</dbReference>
<proteinExistence type="inferred from homology"/>
<dbReference type="GO" id="GO:0008422">
    <property type="term" value="F:beta-glucosidase activity"/>
    <property type="evidence" value="ECO:0007669"/>
    <property type="project" value="UniProtKB-EC"/>
</dbReference>
<dbReference type="Pfam" id="PF14310">
    <property type="entry name" value="Fn3-like"/>
    <property type="match status" value="1"/>
</dbReference>
<dbReference type="GeneID" id="69013564"/>
<evidence type="ECO:0000256" key="23">
    <source>
        <dbReference type="SAM" id="SignalP"/>
    </source>
</evidence>
<dbReference type="InterPro" id="IPR050288">
    <property type="entry name" value="Cellulose_deg_GH3"/>
</dbReference>
<evidence type="ECO:0000259" key="24">
    <source>
        <dbReference type="SMART" id="SM01217"/>
    </source>
</evidence>
<gene>
    <name evidence="25" type="ORF">GCG54_00006416</name>
</gene>
<evidence type="ECO:0000256" key="7">
    <source>
        <dbReference type="ARBA" id="ARBA00022729"/>
    </source>
</evidence>
<keyword evidence="6" id="KW-0964">Secreted</keyword>
<evidence type="ECO:0000256" key="13">
    <source>
        <dbReference type="ARBA" id="ARBA00024983"/>
    </source>
</evidence>
<evidence type="ECO:0000256" key="10">
    <source>
        <dbReference type="ARBA" id="ARBA00023277"/>
    </source>
</evidence>
<feature type="signal peptide" evidence="23">
    <location>
        <begin position="1"/>
        <end position="22"/>
    </location>
</feature>
<dbReference type="SUPFAM" id="SSF52279">
    <property type="entry name" value="Beta-D-glucan exohydrolase, C-terminal domain"/>
    <property type="match status" value="1"/>
</dbReference>
<keyword evidence="11" id="KW-0326">Glycosidase</keyword>
<keyword evidence="10" id="KW-0119">Carbohydrate metabolism</keyword>
<dbReference type="AlphaFoldDB" id="A0A8H4FNK6"/>
<dbReference type="PANTHER" id="PTHR42715:SF12">
    <property type="entry name" value="BETA-GLUCOSIDASE G-RELATED"/>
    <property type="match status" value="1"/>
</dbReference>
<accession>A0A8H4FNK6</accession>
<evidence type="ECO:0000256" key="17">
    <source>
        <dbReference type="ARBA" id="ARBA00041808"/>
    </source>
</evidence>
<evidence type="ECO:0000256" key="15">
    <source>
        <dbReference type="ARBA" id="ARBA00041276"/>
    </source>
</evidence>
<evidence type="ECO:0000256" key="20">
    <source>
        <dbReference type="ARBA" id="ARBA00083231"/>
    </source>
</evidence>
<dbReference type="SMART" id="SM01217">
    <property type="entry name" value="Fn3_like"/>
    <property type="match status" value="1"/>
</dbReference>
<comment type="pathway">
    <text evidence="3">Glycan metabolism; cellulose degradation.</text>
</comment>
<evidence type="ECO:0000256" key="16">
    <source>
        <dbReference type="ARBA" id="ARBA00041601"/>
    </source>
</evidence>
<evidence type="ECO:0000313" key="26">
    <source>
        <dbReference type="Proteomes" id="UP000613401"/>
    </source>
</evidence>
<sequence>MKSLSFPNFIIGIGIFLPVGRGANLAERNSTKWNEAIEKAENLLSQLNLTEKATFVTGKLAIGVAPCIGNILPIDHADFKGICMQDGPNGINIADLVSVFPAGLTAAASWDKGLMLERARAIGEEFRGKGINIALGPSSGPLGRHALGGRNWEGFSVDPYLSGVAMEQTVLGIQSMGVQTCSKHFLANEQELQRTYTIVDGKRIEGISSNVGDRAIRELYAWPFYNAIKAGTTSIMCSYNRVNGTYVCENEHLLKTVLRDEMGFDGYVISDWFATHSGAKSINAGLDLNMPGAYDESTIQTGQSYWGPENITAMIDDGSVEEARIDEMVRRILTGYYYMDQDTSEYPETDWSLMYTFAAWSNVLDLFPPPYPESRDVRGQHGHLIRRIAAESTVLLKNEGILPLKNPKNIGIFGNDAADPTDGLTFNRQFEIGTLDVGSGAASGRHTYLVSPLEAIKARAKETGSRVQYMLRNSVIAQGDFSALYPIPDICLVFLNSFSGETRDRTSYEFDWNSTAVVEQVARRCNNTIVITHSVGVNTMPWADHPNVKAILAAHLPGQETGNSIVDVLWGDVNPSGRLPYSIPFNSSDIDIPIVNLTNATSPDAWQSDFEEGLLIDYRHLDANEIEPRYAFGFGLSYTTFEMSSEVDVMQVANNLTAEPDPSKSVVPGGHPDLWHSVLTIKTTVTNTGLITGGIVPQLYVSLPVSTSPPGTPVQVLRGFEKLVLAAGESGDVLFELTRRDVSYYDEMRRTWVIPEGVVKFHIGFSSRDIKATLEHAFFSGIMS</sequence>
<dbReference type="RefSeq" id="XP_045267710.1">
    <property type="nucleotide sequence ID" value="XM_045406418.1"/>
</dbReference>
<evidence type="ECO:0000256" key="2">
    <source>
        <dbReference type="ARBA" id="ARBA00004613"/>
    </source>
</evidence>
<evidence type="ECO:0000256" key="22">
    <source>
        <dbReference type="SAM" id="Coils"/>
    </source>
</evidence>
<dbReference type="EMBL" id="WVTB01000019">
    <property type="protein sequence ID" value="KAF3808551.1"/>
    <property type="molecule type" value="Genomic_DNA"/>
</dbReference>
<dbReference type="Pfam" id="PF01915">
    <property type="entry name" value="Glyco_hydro_3_C"/>
    <property type="match status" value="1"/>
</dbReference>
<reference evidence="25" key="1">
    <citation type="journal article" date="2020" name="Phytopathology">
        <title>Genome sequence and comparative analysis of Colletotrichum gloeosporioides isolated from Liriodendron leaves.</title>
        <authorList>
            <person name="Fu F.F."/>
            <person name="Hao Z."/>
            <person name="Wang P."/>
            <person name="Lu Y."/>
            <person name="Xue L.J."/>
            <person name="Wei G."/>
            <person name="Tian Y."/>
            <person name="Baishi H."/>
            <person name="Xu H."/>
            <person name="Shi J."/>
            <person name="Cheng T."/>
            <person name="Wang G."/>
            <person name="Yi Y."/>
            <person name="Chen J."/>
        </authorList>
    </citation>
    <scope>NUCLEOTIDE SEQUENCE</scope>
    <source>
        <strain evidence="25">Lc1</strain>
    </source>
</reference>
<keyword evidence="26" id="KW-1185">Reference proteome</keyword>
<evidence type="ECO:0000256" key="9">
    <source>
        <dbReference type="ARBA" id="ARBA00023180"/>
    </source>
</evidence>
<protein>
    <recommendedName>
        <fullName evidence="18">Beta-glucosidase cel3A</fullName>
        <ecNumber evidence="5">3.2.1.21</ecNumber>
    </recommendedName>
    <alternativeName>
        <fullName evidence="15">Beta-D-glucoside glucohydrolase G</fullName>
    </alternativeName>
    <alternativeName>
        <fullName evidence="19">Beta-D-glucoside glucohydrolase cel3A</fullName>
    </alternativeName>
    <alternativeName>
        <fullName evidence="16">Cellobiase G</fullName>
    </alternativeName>
    <alternativeName>
        <fullName evidence="21">Cellobiase cel3A</fullName>
    </alternativeName>
    <alternativeName>
        <fullName evidence="17">Gentiobiase G</fullName>
    </alternativeName>
    <alternativeName>
        <fullName evidence="20">Gentiobiase cel3A</fullName>
    </alternativeName>
    <alternativeName>
        <fullName evidence="14">Probable beta-glucosidase G</fullName>
    </alternativeName>
</protein>
<dbReference type="Gene3D" id="3.20.20.300">
    <property type="entry name" value="Glycoside hydrolase, family 3, N-terminal domain"/>
    <property type="match status" value="1"/>
</dbReference>
<organism evidence="25 26">
    <name type="scientific">Colletotrichum gloeosporioides</name>
    <name type="common">Anthracnose fungus</name>
    <name type="synonym">Glomerella cingulata</name>
    <dbReference type="NCBI Taxonomy" id="474922"/>
    <lineage>
        <taxon>Eukaryota</taxon>
        <taxon>Fungi</taxon>
        <taxon>Dikarya</taxon>
        <taxon>Ascomycota</taxon>
        <taxon>Pezizomycotina</taxon>
        <taxon>Sordariomycetes</taxon>
        <taxon>Hypocreomycetidae</taxon>
        <taxon>Glomerellales</taxon>
        <taxon>Glomerellaceae</taxon>
        <taxon>Colletotrichum</taxon>
        <taxon>Colletotrichum gloeosporioides species complex</taxon>
    </lineage>
</organism>
<dbReference type="FunFam" id="3.20.20.300:FF:000002">
    <property type="entry name" value="Probable beta-glucosidase"/>
    <property type="match status" value="1"/>
</dbReference>
<evidence type="ECO:0000256" key="3">
    <source>
        <dbReference type="ARBA" id="ARBA00004987"/>
    </source>
</evidence>
<evidence type="ECO:0000313" key="25">
    <source>
        <dbReference type="EMBL" id="KAF3808551.1"/>
    </source>
</evidence>
<evidence type="ECO:0000256" key="18">
    <source>
        <dbReference type="ARBA" id="ARBA00070030"/>
    </source>
</evidence>
<dbReference type="EC" id="3.2.1.21" evidence="5"/>
<evidence type="ECO:0000256" key="1">
    <source>
        <dbReference type="ARBA" id="ARBA00000448"/>
    </source>
</evidence>
<evidence type="ECO:0000256" key="14">
    <source>
        <dbReference type="ARBA" id="ARBA00039579"/>
    </source>
</evidence>
<comment type="subcellular location">
    <subcellularLocation>
        <location evidence="2">Secreted</location>
    </subcellularLocation>
</comment>
<dbReference type="Pfam" id="PF00933">
    <property type="entry name" value="Glyco_hydro_3"/>
    <property type="match status" value="1"/>
</dbReference>
<dbReference type="InterPro" id="IPR036962">
    <property type="entry name" value="Glyco_hydro_3_N_sf"/>
</dbReference>
<dbReference type="PANTHER" id="PTHR42715">
    <property type="entry name" value="BETA-GLUCOSIDASE"/>
    <property type="match status" value="1"/>
</dbReference>
<dbReference type="InterPro" id="IPR026891">
    <property type="entry name" value="Fn3-like"/>
</dbReference>
<dbReference type="Gene3D" id="2.60.40.10">
    <property type="entry name" value="Immunoglobulins"/>
    <property type="match status" value="1"/>
</dbReference>
<evidence type="ECO:0000256" key="4">
    <source>
        <dbReference type="ARBA" id="ARBA00005336"/>
    </source>
</evidence>
<dbReference type="GO" id="GO:0009251">
    <property type="term" value="P:glucan catabolic process"/>
    <property type="evidence" value="ECO:0007669"/>
    <property type="project" value="TreeGrafter"/>
</dbReference>
<dbReference type="GO" id="GO:0005576">
    <property type="term" value="C:extracellular region"/>
    <property type="evidence" value="ECO:0007669"/>
    <property type="project" value="UniProtKB-SubCell"/>
</dbReference>
<comment type="function">
    <text evidence="13">Beta-glucosidases are one of a number of cellulolytic enzymes involved in the degradation of cellulosic biomass. Catalyzes the last step releasing glucose from the inhibitory cellobiose.</text>
</comment>
<evidence type="ECO:0000256" key="12">
    <source>
        <dbReference type="ARBA" id="ARBA00023326"/>
    </source>
</evidence>
<evidence type="ECO:0000256" key="8">
    <source>
        <dbReference type="ARBA" id="ARBA00022801"/>
    </source>
</evidence>
<dbReference type="InterPro" id="IPR001764">
    <property type="entry name" value="Glyco_hydro_3_N"/>
</dbReference>
<comment type="catalytic activity">
    <reaction evidence="1">
        <text>Hydrolysis of terminal, non-reducing beta-D-glucosyl residues with release of beta-D-glucose.</text>
        <dbReference type="EC" id="3.2.1.21"/>
    </reaction>
</comment>
<comment type="similarity">
    <text evidence="4">Belongs to the glycosyl hydrolase 3 family.</text>
</comment>
<dbReference type="SUPFAM" id="SSF51445">
    <property type="entry name" value="(Trans)glycosidases"/>
    <property type="match status" value="1"/>
</dbReference>
<reference evidence="25" key="2">
    <citation type="submission" date="2020-03" db="EMBL/GenBank/DDBJ databases">
        <authorList>
            <person name="Fu F.-F."/>
            <person name="Chen J."/>
        </authorList>
    </citation>
    <scope>NUCLEOTIDE SEQUENCE</scope>
    <source>
        <strain evidence="25">Lc1</strain>
    </source>
</reference>
<keyword evidence="7 23" id="KW-0732">Signal</keyword>
<dbReference type="InterPro" id="IPR036881">
    <property type="entry name" value="Glyco_hydro_3_C_sf"/>
</dbReference>
<keyword evidence="22" id="KW-0175">Coiled coil</keyword>
<dbReference type="InterPro" id="IPR017853">
    <property type="entry name" value="GH"/>
</dbReference>
<evidence type="ECO:0000256" key="5">
    <source>
        <dbReference type="ARBA" id="ARBA00012744"/>
    </source>
</evidence>
<keyword evidence="12" id="KW-0624">Polysaccharide degradation</keyword>
<evidence type="ECO:0000256" key="6">
    <source>
        <dbReference type="ARBA" id="ARBA00022525"/>
    </source>
</evidence>
<feature type="coiled-coil region" evidence="22">
    <location>
        <begin position="23"/>
        <end position="50"/>
    </location>
</feature>
<comment type="caution">
    <text evidence="25">The sequence shown here is derived from an EMBL/GenBank/DDBJ whole genome shotgun (WGS) entry which is preliminary data.</text>
</comment>
<evidence type="ECO:0000256" key="19">
    <source>
        <dbReference type="ARBA" id="ARBA00078013"/>
    </source>
</evidence>
<keyword evidence="8" id="KW-0378">Hydrolase</keyword>
<evidence type="ECO:0000256" key="11">
    <source>
        <dbReference type="ARBA" id="ARBA00023295"/>
    </source>
</evidence>
<dbReference type="Gene3D" id="3.40.50.1700">
    <property type="entry name" value="Glycoside hydrolase family 3 C-terminal domain"/>
    <property type="match status" value="1"/>
</dbReference>
<dbReference type="InterPro" id="IPR002772">
    <property type="entry name" value="Glyco_hydro_3_C"/>
</dbReference>